<dbReference type="Pfam" id="PF12998">
    <property type="entry name" value="ING"/>
    <property type="match status" value="1"/>
</dbReference>
<protein>
    <recommendedName>
        <fullName evidence="1">Inhibitor of growth protein N-terminal histone-binding domain-containing protein</fullName>
    </recommendedName>
</protein>
<name>A0A8C2FCH3_CYPCA</name>
<feature type="domain" description="Inhibitor of growth protein N-terminal histone-binding" evidence="1">
    <location>
        <begin position="16"/>
        <end position="60"/>
    </location>
</feature>
<dbReference type="InterPro" id="IPR024610">
    <property type="entry name" value="ING_N_histone-binding"/>
</dbReference>
<sequence length="66" mass="7611">MLGHYPNVEKAQLVNYVEDYLECVESLPLDIQRNVSLLREIDTKYQAAGVALEQPWHALRTANNRL</sequence>
<accession>A0A8C2FCH3</accession>
<evidence type="ECO:0000313" key="2">
    <source>
        <dbReference type="Ensembl" id="ENSCCRP00020053865.1"/>
    </source>
</evidence>
<reference evidence="2" key="1">
    <citation type="submission" date="2025-08" db="UniProtKB">
        <authorList>
            <consortium name="Ensembl"/>
        </authorList>
    </citation>
    <scope>IDENTIFICATION</scope>
</reference>
<dbReference type="Proteomes" id="UP000694701">
    <property type="component" value="Unplaced"/>
</dbReference>
<dbReference type="Ensembl" id="ENSCCRT00020058918.1">
    <property type="protein sequence ID" value="ENSCCRP00020053865.1"/>
    <property type="gene ID" value="ENSCCRG00020024376.1"/>
</dbReference>
<proteinExistence type="predicted"/>
<evidence type="ECO:0000313" key="3">
    <source>
        <dbReference type="Proteomes" id="UP000694701"/>
    </source>
</evidence>
<organism evidence="2 3">
    <name type="scientific">Cyprinus carpio</name>
    <name type="common">Common carp</name>
    <dbReference type="NCBI Taxonomy" id="7962"/>
    <lineage>
        <taxon>Eukaryota</taxon>
        <taxon>Metazoa</taxon>
        <taxon>Chordata</taxon>
        <taxon>Craniata</taxon>
        <taxon>Vertebrata</taxon>
        <taxon>Euteleostomi</taxon>
        <taxon>Actinopterygii</taxon>
        <taxon>Neopterygii</taxon>
        <taxon>Teleostei</taxon>
        <taxon>Ostariophysi</taxon>
        <taxon>Cypriniformes</taxon>
        <taxon>Cyprinidae</taxon>
        <taxon>Cyprininae</taxon>
        <taxon>Cyprinus</taxon>
    </lineage>
</organism>
<dbReference type="Gene3D" id="6.10.140.1740">
    <property type="match status" value="1"/>
</dbReference>
<evidence type="ECO:0000259" key="1">
    <source>
        <dbReference type="Pfam" id="PF12998"/>
    </source>
</evidence>
<dbReference type="AlphaFoldDB" id="A0A8C2FCH3"/>